<name>A0A0E0JL21_ORYPU</name>
<organism evidence="1">
    <name type="scientific">Oryza punctata</name>
    <name type="common">Red rice</name>
    <dbReference type="NCBI Taxonomy" id="4537"/>
    <lineage>
        <taxon>Eukaryota</taxon>
        <taxon>Viridiplantae</taxon>
        <taxon>Streptophyta</taxon>
        <taxon>Embryophyta</taxon>
        <taxon>Tracheophyta</taxon>
        <taxon>Spermatophyta</taxon>
        <taxon>Magnoliopsida</taxon>
        <taxon>Liliopsida</taxon>
        <taxon>Poales</taxon>
        <taxon>Poaceae</taxon>
        <taxon>BOP clade</taxon>
        <taxon>Oryzoideae</taxon>
        <taxon>Oryzeae</taxon>
        <taxon>Oryzinae</taxon>
        <taxon>Oryza</taxon>
    </lineage>
</organism>
<dbReference type="AlphaFoldDB" id="A0A0E0JL21"/>
<protein>
    <submittedName>
        <fullName evidence="1">Uncharacterized protein</fullName>
    </submittedName>
</protein>
<dbReference type="SMART" id="SM01157">
    <property type="entry name" value="DUF1719"/>
    <property type="match status" value="1"/>
</dbReference>
<dbReference type="EnsemblPlants" id="OPUNC01G22590.1">
    <property type="protein sequence ID" value="OPUNC01G22590.1"/>
    <property type="gene ID" value="OPUNC01G22590"/>
</dbReference>
<sequence>MPITDMSLIRQRRMFKRAFEECGEVPDRCSKLRILEAVVWFADKASKFVRDVETGCSLAHYGFLNPFVRLLLQRKAFKHEQVLQQGSQTIRIEVVPILIKELGVKAWIQLRLHNDGNESMPLMPSATGLELEVQLWESTDITGITIDHLQMLLGPRFDKSFAKGAVGQLVAYQHPQDYLSLIDFF</sequence>
<dbReference type="InterPro" id="IPR013181">
    <property type="entry name" value="DUF1719"/>
</dbReference>
<evidence type="ECO:0000313" key="2">
    <source>
        <dbReference type="Proteomes" id="UP000026962"/>
    </source>
</evidence>
<reference evidence="1" key="1">
    <citation type="submission" date="2015-04" db="UniProtKB">
        <authorList>
            <consortium name="EnsemblPlants"/>
        </authorList>
    </citation>
    <scope>IDENTIFICATION</scope>
</reference>
<dbReference type="Gramene" id="OPUNC01G22590.1">
    <property type="protein sequence ID" value="OPUNC01G22590.1"/>
    <property type="gene ID" value="OPUNC01G22590"/>
</dbReference>
<dbReference type="Pfam" id="PF08224">
    <property type="entry name" value="DUF1719"/>
    <property type="match status" value="1"/>
</dbReference>
<reference evidence="1" key="2">
    <citation type="submission" date="2018-05" db="EMBL/GenBank/DDBJ databases">
        <title>OpunRS2 (Oryza punctata Reference Sequence Version 2).</title>
        <authorList>
            <person name="Zhang J."/>
            <person name="Kudrna D."/>
            <person name="Lee S."/>
            <person name="Talag J."/>
            <person name="Welchert J."/>
            <person name="Wing R.A."/>
        </authorList>
    </citation>
    <scope>NUCLEOTIDE SEQUENCE [LARGE SCALE GENOMIC DNA]</scope>
</reference>
<dbReference type="HOGENOM" id="CLU_1463513_0_0_1"/>
<evidence type="ECO:0000313" key="1">
    <source>
        <dbReference type="EnsemblPlants" id="OPUNC01G22590.1"/>
    </source>
</evidence>
<dbReference type="Proteomes" id="UP000026962">
    <property type="component" value="Chromosome 1"/>
</dbReference>
<accession>A0A0E0JL21</accession>
<keyword evidence="2" id="KW-1185">Reference proteome</keyword>
<proteinExistence type="predicted"/>